<dbReference type="InterPro" id="IPR014186">
    <property type="entry name" value="S-formylglutathione_hydrol"/>
</dbReference>
<comment type="function">
    <text evidence="1">Serine hydrolase involved in the detoxification of formaldehyde.</text>
</comment>
<dbReference type="InterPro" id="IPR029058">
    <property type="entry name" value="AB_hydrolase_fold"/>
</dbReference>
<sequence>MNMKSLLSCSTELKCDMKFGVYLPPQFKADGDKLPVLYYLSGLTCTEANFVTKAGAQQHAAEHGIIIVAPDTSPRQYLVTLLIYTISQT</sequence>
<dbReference type="InterPro" id="IPR000801">
    <property type="entry name" value="Esterase-like"/>
</dbReference>
<dbReference type="SUPFAM" id="SSF53474">
    <property type="entry name" value="alpha/beta-Hydrolases"/>
    <property type="match status" value="1"/>
</dbReference>
<evidence type="ECO:0000256" key="3">
    <source>
        <dbReference type="ARBA" id="ARBA00012479"/>
    </source>
</evidence>
<dbReference type="OrthoDB" id="420518at2759"/>
<dbReference type="GO" id="GO:0005829">
    <property type="term" value="C:cytosol"/>
    <property type="evidence" value="ECO:0007669"/>
    <property type="project" value="TreeGrafter"/>
</dbReference>
<dbReference type="Proteomes" id="UP000593567">
    <property type="component" value="Unassembled WGS sequence"/>
</dbReference>
<dbReference type="GO" id="GO:0018738">
    <property type="term" value="F:S-formylglutathione hydrolase activity"/>
    <property type="evidence" value="ECO:0007669"/>
    <property type="project" value="UniProtKB-EC"/>
</dbReference>
<evidence type="ECO:0000256" key="7">
    <source>
        <dbReference type="ARBA" id="ARBA00032082"/>
    </source>
</evidence>
<reference evidence="8" key="1">
    <citation type="submission" date="2020-06" db="EMBL/GenBank/DDBJ databases">
        <title>Draft genome of Bugula neritina, a colonial animal packing powerful symbionts and potential medicines.</title>
        <authorList>
            <person name="Rayko M."/>
        </authorList>
    </citation>
    <scope>NUCLEOTIDE SEQUENCE [LARGE SCALE GENOMIC DNA]</scope>
    <source>
        <strain evidence="8">Kwan_BN1</strain>
    </source>
</reference>
<keyword evidence="9" id="KW-1185">Reference proteome</keyword>
<keyword evidence="6" id="KW-0378">Hydrolase</keyword>
<keyword evidence="5" id="KW-0719">Serine esterase</keyword>
<accession>A0A7J7KE48</accession>
<evidence type="ECO:0000256" key="4">
    <source>
        <dbReference type="ARBA" id="ARBA00016774"/>
    </source>
</evidence>
<evidence type="ECO:0000313" key="9">
    <source>
        <dbReference type="Proteomes" id="UP000593567"/>
    </source>
</evidence>
<dbReference type="AlphaFoldDB" id="A0A7J7KE48"/>
<dbReference type="GO" id="GO:0052689">
    <property type="term" value="F:carboxylic ester hydrolase activity"/>
    <property type="evidence" value="ECO:0007669"/>
    <property type="project" value="UniProtKB-KW"/>
</dbReference>
<evidence type="ECO:0000256" key="2">
    <source>
        <dbReference type="ARBA" id="ARBA00005622"/>
    </source>
</evidence>
<evidence type="ECO:0000256" key="1">
    <source>
        <dbReference type="ARBA" id="ARBA00002608"/>
    </source>
</evidence>
<name>A0A7J7KE48_BUGNE</name>
<gene>
    <name evidence="8" type="ORF">EB796_005510</name>
</gene>
<comment type="caution">
    <text evidence="8">The sequence shown here is derived from an EMBL/GenBank/DDBJ whole genome shotgun (WGS) entry which is preliminary data.</text>
</comment>
<evidence type="ECO:0000256" key="6">
    <source>
        <dbReference type="ARBA" id="ARBA00022801"/>
    </source>
</evidence>
<organism evidence="8 9">
    <name type="scientific">Bugula neritina</name>
    <name type="common">Brown bryozoan</name>
    <name type="synonym">Sertularia neritina</name>
    <dbReference type="NCBI Taxonomy" id="10212"/>
    <lineage>
        <taxon>Eukaryota</taxon>
        <taxon>Metazoa</taxon>
        <taxon>Spiralia</taxon>
        <taxon>Lophotrochozoa</taxon>
        <taxon>Bryozoa</taxon>
        <taxon>Gymnolaemata</taxon>
        <taxon>Cheilostomatida</taxon>
        <taxon>Flustrina</taxon>
        <taxon>Buguloidea</taxon>
        <taxon>Bugulidae</taxon>
        <taxon>Bugula</taxon>
    </lineage>
</organism>
<dbReference type="PANTHER" id="PTHR10061:SF0">
    <property type="entry name" value="S-FORMYLGLUTATHIONE HYDROLASE"/>
    <property type="match status" value="1"/>
</dbReference>
<evidence type="ECO:0000313" key="8">
    <source>
        <dbReference type="EMBL" id="KAF6036184.1"/>
    </source>
</evidence>
<dbReference type="PANTHER" id="PTHR10061">
    <property type="entry name" value="S-FORMYLGLUTATHIONE HYDROLASE"/>
    <property type="match status" value="1"/>
</dbReference>
<comment type="similarity">
    <text evidence="2">Belongs to the esterase D family.</text>
</comment>
<dbReference type="Gene3D" id="3.40.50.1820">
    <property type="entry name" value="alpha/beta hydrolase"/>
    <property type="match status" value="1"/>
</dbReference>
<dbReference type="EMBL" id="VXIV02000767">
    <property type="protein sequence ID" value="KAF6036184.1"/>
    <property type="molecule type" value="Genomic_DNA"/>
</dbReference>
<dbReference type="Pfam" id="PF00756">
    <property type="entry name" value="Esterase"/>
    <property type="match status" value="1"/>
</dbReference>
<protein>
    <recommendedName>
        <fullName evidence="4">S-formylglutathione hydrolase</fullName>
        <ecNumber evidence="3">3.1.2.12</ecNumber>
    </recommendedName>
    <alternativeName>
        <fullName evidence="7">Esterase D</fullName>
    </alternativeName>
</protein>
<proteinExistence type="inferred from homology"/>
<evidence type="ECO:0000256" key="5">
    <source>
        <dbReference type="ARBA" id="ARBA00022487"/>
    </source>
</evidence>
<dbReference type="GO" id="GO:0046294">
    <property type="term" value="P:formaldehyde catabolic process"/>
    <property type="evidence" value="ECO:0007669"/>
    <property type="project" value="InterPro"/>
</dbReference>
<dbReference type="EC" id="3.1.2.12" evidence="3"/>